<dbReference type="InterPro" id="IPR050377">
    <property type="entry name" value="Radical_SAM_PqqE_MftC-like"/>
</dbReference>
<dbReference type="SUPFAM" id="SSF102114">
    <property type="entry name" value="Radical SAM enzymes"/>
    <property type="match status" value="1"/>
</dbReference>
<dbReference type="InterPro" id="IPR007197">
    <property type="entry name" value="rSAM"/>
</dbReference>
<dbReference type="PIRSF" id="PIRSF037420">
    <property type="entry name" value="PQQ_syn_pqqE"/>
    <property type="match status" value="1"/>
</dbReference>
<evidence type="ECO:0000256" key="7">
    <source>
        <dbReference type="ARBA" id="ARBA00023014"/>
    </source>
</evidence>
<dbReference type="Pfam" id="PF04055">
    <property type="entry name" value="Radical_SAM"/>
    <property type="match status" value="1"/>
</dbReference>
<dbReference type="EMBL" id="JACOOZ010000002">
    <property type="protein sequence ID" value="MBC5667023.1"/>
    <property type="molecule type" value="Genomic_DNA"/>
</dbReference>
<evidence type="ECO:0000313" key="10">
    <source>
        <dbReference type="Proteomes" id="UP000597877"/>
    </source>
</evidence>
<dbReference type="SMART" id="SM00729">
    <property type="entry name" value="Elp3"/>
    <property type="match status" value="1"/>
</dbReference>
<dbReference type="InterPro" id="IPR058240">
    <property type="entry name" value="rSAM_sf"/>
</dbReference>
<protein>
    <submittedName>
        <fullName evidence="9">Radical SAM protein</fullName>
    </submittedName>
</protein>
<dbReference type="SFLD" id="SFLDS00029">
    <property type="entry name" value="Radical_SAM"/>
    <property type="match status" value="1"/>
</dbReference>
<name>A0ABR7F0A7_9FIRM</name>
<evidence type="ECO:0000256" key="2">
    <source>
        <dbReference type="ARBA" id="ARBA00022485"/>
    </source>
</evidence>
<dbReference type="PANTHER" id="PTHR11228">
    <property type="entry name" value="RADICAL SAM DOMAIN PROTEIN"/>
    <property type="match status" value="1"/>
</dbReference>
<evidence type="ECO:0000256" key="3">
    <source>
        <dbReference type="ARBA" id="ARBA00022691"/>
    </source>
</evidence>
<dbReference type="InterPro" id="IPR006638">
    <property type="entry name" value="Elp3/MiaA/NifB-like_rSAM"/>
</dbReference>
<evidence type="ECO:0000259" key="8">
    <source>
        <dbReference type="PROSITE" id="PS51918"/>
    </source>
</evidence>
<dbReference type="Proteomes" id="UP000597877">
    <property type="component" value="Unassembled WGS sequence"/>
</dbReference>
<reference evidence="9 10" key="1">
    <citation type="submission" date="2020-08" db="EMBL/GenBank/DDBJ databases">
        <title>Genome public.</title>
        <authorList>
            <person name="Liu C."/>
            <person name="Sun Q."/>
        </authorList>
    </citation>
    <scope>NUCLEOTIDE SEQUENCE [LARGE SCALE GENOMIC DNA]</scope>
    <source>
        <strain evidence="9 10">BX4</strain>
    </source>
</reference>
<dbReference type="PROSITE" id="PS51918">
    <property type="entry name" value="RADICAL_SAM"/>
    <property type="match status" value="1"/>
</dbReference>
<gene>
    <name evidence="9" type="ORF">H8S00_03325</name>
</gene>
<keyword evidence="6" id="KW-0408">Iron</keyword>
<comment type="caution">
    <text evidence="9">The sequence shown here is derived from an EMBL/GenBank/DDBJ whole genome shotgun (WGS) entry which is preliminary data.</text>
</comment>
<accession>A0ABR7F0A7</accession>
<dbReference type="SFLD" id="SFLDG01386">
    <property type="entry name" value="main_SPASM_domain-containing"/>
    <property type="match status" value="1"/>
</dbReference>
<comment type="cofactor">
    <cofactor evidence="1">
        <name>[4Fe-4S] cluster</name>
        <dbReference type="ChEBI" id="CHEBI:49883"/>
    </cofactor>
</comment>
<keyword evidence="10" id="KW-1185">Reference proteome</keyword>
<dbReference type="InterPro" id="IPR017200">
    <property type="entry name" value="PqqE-like"/>
</dbReference>
<dbReference type="CDD" id="cd01335">
    <property type="entry name" value="Radical_SAM"/>
    <property type="match status" value="1"/>
</dbReference>
<organism evidence="9 10">
    <name type="scientific">Eubacterium segne</name>
    <dbReference type="NCBI Taxonomy" id="2763045"/>
    <lineage>
        <taxon>Bacteria</taxon>
        <taxon>Bacillati</taxon>
        <taxon>Bacillota</taxon>
        <taxon>Clostridia</taxon>
        <taxon>Eubacteriales</taxon>
        <taxon>Eubacteriaceae</taxon>
        <taxon>Eubacterium</taxon>
    </lineage>
</organism>
<dbReference type="PANTHER" id="PTHR11228:SF7">
    <property type="entry name" value="PQQA PEPTIDE CYCLASE"/>
    <property type="match status" value="1"/>
</dbReference>
<evidence type="ECO:0000256" key="5">
    <source>
        <dbReference type="ARBA" id="ARBA00023002"/>
    </source>
</evidence>
<evidence type="ECO:0000256" key="4">
    <source>
        <dbReference type="ARBA" id="ARBA00022723"/>
    </source>
</evidence>
<proteinExistence type="predicted"/>
<dbReference type="PROSITE" id="PS01305">
    <property type="entry name" value="MOAA_NIFB_PQQE"/>
    <property type="match status" value="1"/>
</dbReference>
<evidence type="ECO:0000256" key="6">
    <source>
        <dbReference type="ARBA" id="ARBA00023004"/>
    </source>
</evidence>
<dbReference type="InterPro" id="IPR000385">
    <property type="entry name" value="MoaA_NifB_PqqE_Fe-S-bd_CS"/>
</dbReference>
<evidence type="ECO:0000313" key="9">
    <source>
        <dbReference type="EMBL" id="MBC5667023.1"/>
    </source>
</evidence>
<sequence>MKDRAPIHGSFELTPRCNLNCKMCYIRMSEKEMCSAGREWTANQWIDFGKVCRDKGMLFLLLTGGEPFFRKDFKEIYTELNKMGFIITINSNGILITDEVVCWLKKCPPSKIRITLYGGSNETYSRLCGDSHGFDKVTAAIDRLLEAGIAVALNASFTPYNVCDIEAIYDFAKKRKLKVKPMVYMFPPIRRFESENKVLRFTEEEAGQALFRTKKAEMDSGVLYWFIKRMQQGFRADEDDGCIVAEEENMGCIAGKCSFWITWDGRMTPCGMMNQPVVNPKEKSFDECWDYIVKETDKIFLPKACTRCEHRNACTVCGALAVAEGHGDSTVKPEYLCGITDEYLRQCQSFVSNIESLVKAENEDE</sequence>
<keyword evidence="2" id="KW-0004">4Fe-4S</keyword>
<dbReference type="InterPro" id="IPR013785">
    <property type="entry name" value="Aldolase_TIM"/>
</dbReference>
<dbReference type="Gene3D" id="3.20.20.70">
    <property type="entry name" value="Aldolase class I"/>
    <property type="match status" value="1"/>
</dbReference>
<feature type="domain" description="Radical SAM core" evidence="8">
    <location>
        <begin position="3"/>
        <end position="214"/>
    </location>
</feature>
<keyword evidence="3" id="KW-0949">S-adenosyl-L-methionine</keyword>
<keyword evidence="4" id="KW-0479">Metal-binding</keyword>
<evidence type="ECO:0000256" key="1">
    <source>
        <dbReference type="ARBA" id="ARBA00001966"/>
    </source>
</evidence>
<keyword evidence="5" id="KW-0560">Oxidoreductase</keyword>
<dbReference type="SFLD" id="SFLDG01067">
    <property type="entry name" value="SPASM/twitch_domain_containing"/>
    <property type="match status" value="1"/>
</dbReference>
<keyword evidence="7" id="KW-0411">Iron-sulfur</keyword>